<sequence>MGSSEVNHDSTNKTAIFLAAMTYQTYVLVQTKKIFLPKGYKLRYVIQALGGVEKPIKEVFGYIAESKHNIVMAFRGTGSFQDNESDQDIFQVPYPFVKNSGKTHRGFTCIYSSARNNIIRVLNKLSPTKRLYIAGHSLGGALAVLAGLDIAVNTKFHKPIVYTYGSPRVGDPTFAAKYDRVVKNSVRVFNVHDIIPLIPDKVYPPPFTKEGLYYQHVKRKYPISFQLNSVAGLNHNIVCYFNTLSKKNPAYTKAICQPNPGFCPATGVCVPFLGGCGSTITKGQLYCVGC</sequence>
<feature type="domain" description="Fungal lipase-type" evidence="1">
    <location>
        <begin position="71"/>
        <end position="200"/>
    </location>
</feature>
<organism evidence="2 3">
    <name type="scientific">Paenibacillus agilis</name>
    <dbReference type="NCBI Taxonomy" id="3020863"/>
    <lineage>
        <taxon>Bacteria</taxon>
        <taxon>Bacillati</taxon>
        <taxon>Bacillota</taxon>
        <taxon>Bacilli</taxon>
        <taxon>Bacillales</taxon>
        <taxon>Paenibacillaceae</taxon>
        <taxon>Paenibacillus</taxon>
    </lineage>
</organism>
<dbReference type="InterPro" id="IPR051218">
    <property type="entry name" value="Sec_MonoDiacylglyc_Lipase"/>
</dbReference>
<dbReference type="Gene3D" id="3.40.50.1820">
    <property type="entry name" value="alpha/beta hydrolase"/>
    <property type="match status" value="1"/>
</dbReference>
<name>A0A559IXQ2_9BACL</name>
<accession>A0A559IXQ2</accession>
<protein>
    <submittedName>
        <fullName evidence="2">Lipase family protein</fullName>
    </submittedName>
</protein>
<dbReference type="Proteomes" id="UP000318102">
    <property type="component" value="Unassembled WGS sequence"/>
</dbReference>
<reference evidence="2 3" key="1">
    <citation type="submission" date="2019-07" db="EMBL/GenBank/DDBJ databases">
        <authorList>
            <person name="Kim J."/>
        </authorList>
    </citation>
    <scope>NUCLEOTIDE SEQUENCE [LARGE SCALE GENOMIC DNA]</scope>
    <source>
        <strain evidence="2 3">N4</strain>
    </source>
</reference>
<dbReference type="CDD" id="cd00519">
    <property type="entry name" value="Lipase_3"/>
    <property type="match status" value="1"/>
</dbReference>
<dbReference type="RefSeq" id="WP_144987753.1">
    <property type="nucleotide sequence ID" value="NZ_VNJK01000001.1"/>
</dbReference>
<dbReference type="GO" id="GO:0006629">
    <property type="term" value="P:lipid metabolic process"/>
    <property type="evidence" value="ECO:0007669"/>
    <property type="project" value="InterPro"/>
</dbReference>
<dbReference type="EMBL" id="VNJK01000001">
    <property type="protein sequence ID" value="TVX92361.1"/>
    <property type="molecule type" value="Genomic_DNA"/>
</dbReference>
<dbReference type="PANTHER" id="PTHR45856">
    <property type="entry name" value="ALPHA/BETA-HYDROLASES SUPERFAMILY PROTEIN"/>
    <property type="match status" value="1"/>
</dbReference>
<dbReference type="PANTHER" id="PTHR45856:SF24">
    <property type="entry name" value="FUNGAL LIPASE-LIKE DOMAIN-CONTAINING PROTEIN"/>
    <property type="match status" value="1"/>
</dbReference>
<dbReference type="Pfam" id="PF01764">
    <property type="entry name" value="Lipase_3"/>
    <property type="match status" value="1"/>
</dbReference>
<evidence type="ECO:0000313" key="3">
    <source>
        <dbReference type="Proteomes" id="UP000318102"/>
    </source>
</evidence>
<evidence type="ECO:0000313" key="2">
    <source>
        <dbReference type="EMBL" id="TVX92361.1"/>
    </source>
</evidence>
<dbReference type="InterPro" id="IPR002921">
    <property type="entry name" value="Fungal_lipase-type"/>
</dbReference>
<gene>
    <name evidence="2" type="ORF">FPZ44_04365</name>
</gene>
<dbReference type="InterPro" id="IPR029058">
    <property type="entry name" value="AB_hydrolase_fold"/>
</dbReference>
<proteinExistence type="predicted"/>
<dbReference type="OrthoDB" id="5522031at2"/>
<comment type="caution">
    <text evidence="2">The sequence shown here is derived from an EMBL/GenBank/DDBJ whole genome shotgun (WGS) entry which is preliminary data.</text>
</comment>
<evidence type="ECO:0000259" key="1">
    <source>
        <dbReference type="Pfam" id="PF01764"/>
    </source>
</evidence>
<dbReference type="SUPFAM" id="SSF53474">
    <property type="entry name" value="alpha/beta-Hydrolases"/>
    <property type="match status" value="1"/>
</dbReference>
<dbReference type="AlphaFoldDB" id="A0A559IXQ2"/>
<keyword evidence="3" id="KW-1185">Reference proteome</keyword>